<evidence type="ECO:0000256" key="1">
    <source>
        <dbReference type="ARBA" id="ARBA00023125"/>
    </source>
</evidence>
<dbReference type="Pfam" id="PF14278">
    <property type="entry name" value="TetR_C_8"/>
    <property type="match status" value="1"/>
</dbReference>
<name>A0A4R5N741_9LACO</name>
<comment type="caution">
    <text evidence="4">The sequence shown here is derived from an EMBL/GenBank/DDBJ whole genome shotgun (WGS) entry which is preliminary data.</text>
</comment>
<dbReference type="InterPro" id="IPR001647">
    <property type="entry name" value="HTH_TetR"/>
</dbReference>
<dbReference type="PANTHER" id="PTHR43479:SF11">
    <property type="entry name" value="ACREF_ENVCD OPERON REPRESSOR-RELATED"/>
    <property type="match status" value="1"/>
</dbReference>
<evidence type="ECO:0000313" key="4">
    <source>
        <dbReference type="EMBL" id="TDG67628.1"/>
    </source>
</evidence>
<evidence type="ECO:0000313" key="5">
    <source>
        <dbReference type="Proteomes" id="UP000295681"/>
    </source>
</evidence>
<feature type="DNA-binding region" description="H-T-H motif" evidence="2">
    <location>
        <begin position="33"/>
        <end position="52"/>
    </location>
</feature>
<dbReference type="STRING" id="907931.GCA_000165675_00028"/>
<dbReference type="InterPro" id="IPR050624">
    <property type="entry name" value="HTH-type_Tx_Regulator"/>
</dbReference>
<gene>
    <name evidence="4" type="ORF">C5L23_001427</name>
</gene>
<dbReference type="InterPro" id="IPR009057">
    <property type="entry name" value="Homeodomain-like_sf"/>
</dbReference>
<proteinExistence type="predicted"/>
<dbReference type="PROSITE" id="PS50977">
    <property type="entry name" value="HTH_TETR_2"/>
    <property type="match status" value="1"/>
</dbReference>
<dbReference type="PRINTS" id="PR00455">
    <property type="entry name" value="HTHTETR"/>
</dbReference>
<accession>A0A4R5N741</accession>
<dbReference type="EMBL" id="PUFI01000015">
    <property type="protein sequence ID" value="TDG67628.1"/>
    <property type="molecule type" value="Genomic_DNA"/>
</dbReference>
<dbReference type="AlphaFoldDB" id="A0A4R5N741"/>
<dbReference type="PANTHER" id="PTHR43479">
    <property type="entry name" value="ACREF/ENVCD OPERON REPRESSOR-RELATED"/>
    <property type="match status" value="1"/>
</dbReference>
<dbReference type="InterPro" id="IPR039532">
    <property type="entry name" value="TetR_C_Firmicutes"/>
</dbReference>
<evidence type="ECO:0000259" key="3">
    <source>
        <dbReference type="PROSITE" id="PS50977"/>
    </source>
</evidence>
<evidence type="ECO:0000256" key="2">
    <source>
        <dbReference type="PROSITE-ProRule" id="PRU00335"/>
    </source>
</evidence>
<keyword evidence="1 2" id="KW-0238">DNA-binding</keyword>
<protein>
    <recommendedName>
        <fullName evidence="3">HTH tetR-type domain-containing protein</fullName>
    </recommendedName>
</protein>
<reference evidence="4 5" key="1">
    <citation type="journal article" date="2019" name="Appl. Microbiol. Biotechnol.">
        <title>Uncovering carbohydrate metabolism through a genotype-phenotype association study of 56 lactic acid bacteria genomes.</title>
        <authorList>
            <person name="Buron-Moles G."/>
            <person name="Chailyan A."/>
            <person name="Dolejs I."/>
            <person name="Forster J."/>
            <person name="Miks M.H."/>
        </authorList>
    </citation>
    <scope>NUCLEOTIDE SEQUENCE [LARGE SCALE GENOMIC DNA]</scope>
    <source>
        <strain evidence="4 5">ATCC 700006</strain>
    </source>
</reference>
<dbReference type="GO" id="GO:0003677">
    <property type="term" value="F:DNA binding"/>
    <property type="evidence" value="ECO:0007669"/>
    <property type="project" value="UniProtKB-UniRule"/>
</dbReference>
<dbReference type="RefSeq" id="WP_010008504.1">
    <property type="nucleotide sequence ID" value="NZ_JAGYGP010000001.1"/>
</dbReference>
<sequence length="182" mass="22022">MLNGKQRQAAQSCLWIWEALVKLLQEQDYQTIKVADICQEAGLSRRTFYRYFDHKDDLIDYYCHNKTQDYITECQKIDMVHTPFEEIWQRFFEFWWQERDIVRLLIEQQLFYRVSLQMTQQLSGVYTMFDAPWHLTENQEEIDYIMSFSIGGLFNVLNKWLVKAQPESPEKVARTLIHATQF</sequence>
<dbReference type="SUPFAM" id="SSF46689">
    <property type="entry name" value="Homeodomain-like"/>
    <property type="match status" value="1"/>
</dbReference>
<dbReference type="Gene3D" id="1.10.357.10">
    <property type="entry name" value="Tetracycline Repressor, domain 2"/>
    <property type="match status" value="1"/>
</dbReference>
<dbReference type="Proteomes" id="UP000295681">
    <property type="component" value="Unassembled WGS sequence"/>
</dbReference>
<dbReference type="Pfam" id="PF00440">
    <property type="entry name" value="TetR_N"/>
    <property type="match status" value="1"/>
</dbReference>
<organism evidence="4 5">
    <name type="scientific">Leuconostoc fallax</name>
    <dbReference type="NCBI Taxonomy" id="1251"/>
    <lineage>
        <taxon>Bacteria</taxon>
        <taxon>Bacillati</taxon>
        <taxon>Bacillota</taxon>
        <taxon>Bacilli</taxon>
        <taxon>Lactobacillales</taxon>
        <taxon>Lactobacillaceae</taxon>
        <taxon>Leuconostoc</taxon>
    </lineage>
</organism>
<feature type="domain" description="HTH tetR-type" evidence="3">
    <location>
        <begin position="10"/>
        <end position="70"/>
    </location>
</feature>
<keyword evidence="5" id="KW-1185">Reference proteome</keyword>